<gene>
    <name evidence="3" type="ORF">COV02_02775</name>
</gene>
<dbReference type="AlphaFoldDB" id="A0A2M8L9V4"/>
<comment type="caution">
    <text evidence="3">The sequence shown here is derived from an EMBL/GenBank/DDBJ whole genome shotgun (WGS) entry which is preliminary data.</text>
</comment>
<protein>
    <submittedName>
        <fullName evidence="3">Type II toxin-antitoxin system mRNA interferase toxin, RelE/StbE family</fullName>
    </submittedName>
</protein>
<name>A0A2M8L9V4_9BACT</name>
<accession>A0A2M8L9V4</accession>
<dbReference type="Gene3D" id="3.30.2310.20">
    <property type="entry name" value="RelE-like"/>
    <property type="match status" value="1"/>
</dbReference>
<dbReference type="InterPro" id="IPR035093">
    <property type="entry name" value="RelE/ParE_toxin_dom_sf"/>
</dbReference>
<evidence type="ECO:0000313" key="3">
    <source>
        <dbReference type="EMBL" id="PJE73413.1"/>
    </source>
</evidence>
<evidence type="ECO:0000256" key="1">
    <source>
        <dbReference type="ARBA" id="ARBA00006226"/>
    </source>
</evidence>
<dbReference type="PANTHER" id="PTHR35601">
    <property type="entry name" value="TOXIN RELE"/>
    <property type="match status" value="1"/>
</dbReference>
<dbReference type="Proteomes" id="UP000230959">
    <property type="component" value="Unassembled WGS sequence"/>
</dbReference>
<dbReference type="InterPro" id="IPR007712">
    <property type="entry name" value="RelE/ParE_toxin"/>
</dbReference>
<keyword evidence="2" id="KW-1277">Toxin-antitoxin system</keyword>
<comment type="similarity">
    <text evidence="1">Belongs to the RelE toxin family.</text>
</comment>
<dbReference type="NCBIfam" id="TIGR02385">
    <property type="entry name" value="RelE_StbE"/>
    <property type="match status" value="1"/>
</dbReference>
<dbReference type="Pfam" id="PF05016">
    <property type="entry name" value="ParE_toxin"/>
    <property type="match status" value="1"/>
</dbReference>
<dbReference type="PANTHER" id="PTHR35601:SF1">
    <property type="entry name" value="TOXIN RELE"/>
    <property type="match status" value="1"/>
</dbReference>
<dbReference type="SUPFAM" id="SSF143011">
    <property type="entry name" value="RelE-like"/>
    <property type="match status" value="1"/>
</dbReference>
<sequence>MPKWNVVFAKEAENDLDDLANVVRKRIIEKLSWLENNFDLTAPVPLGADWSGFFKLRVGDFRVIYKIDWSTSEIFIVVIGHRSKVYKK</sequence>
<reference evidence="4" key="1">
    <citation type="submission" date="2017-09" db="EMBL/GenBank/DDBJ databases">
        <title>Depth-based differentiation of microbial function through sediment-hosted aquifers and enrichment of novel symbionts in the deep terrestrial subsurface.</title>
        <authorList>
            <person name="Probst A.J."/>
            <person name="Ladd B."/>
            <person name="Jarett J.K."/>
            <person name="Geller-Mcgrath D.E."/>
            <person name="Sieber C.M.K."/>
            <person name="Emerson J.B."/>
            <person name="Anantharaman K."/>
            <person name="Thomas B.C."/>
            <person name="Malmstrom R."/>
            <person name="Stieglmeier M."/>
            <person name="Klingl A."/>
            <person name="Woyke T."/>
            <person name="Ryan C.M."/>
            <person name="Banfield J.F."/>
        </authorList>
    </citation>
    <scope>NUCLEOTIDE SEQUENCE [LARGE SCALE GENOMIC DNA]</scope>
</reference>
<proteinExistence type="inferred from homology"/>
<dbReference type="EMBL" id="PFER01000040">
    <property type="protein sequence ID" value="PJE73413.1"/>
    <property type="molecule type" value="Genomic_DNA"/>
</dbReference>
<evidence type="ECO:0000313" key="4">
    <source>
        <dbReference type="Proteomes" id="UP000230959"/>
    </source>
</evidence>
<evidence type="ECO:0000256" key="2">
    <source>
        <dbReference type="ARBA" id="ARBA00022649"/>
    </source>
</evidence>
<organism evidence="3 4">
    <name type="scientific">Candidatus Terrybacteria bacterium CG10_big_fil_rev_8_21_14_0_10_41_10</name>
    <dbReference type="NCBI Taxonomy" id="1975026"/>
    <lineage>
        <taxon>Bacteria</taxon>
        <taxon>Candidatus Terryibacteriota</taxon>
    </lineage>
</organism>